<organism evidence="2 3">
    <name type="scientific">Marinobacter adhaerens</name>
    <dbReference type="NCBI Taxonomy" id="1033846"/>
    <lineage>
        <taxon>Bacteria</taxon>
        <taxon>Pseudomonadati</taxon>
        <taxon>Pseudomonadota</taxon>
        <taxon>Gammaproteobacteria</taxon>
        <taxon>Pseudomonadales</taxon>
        <taxon>Marinobacteraceae</taxon>
        <taxon>Marinobacter</taxon>
    </lineage>
</organism>
<dbReference type="InterPro" id="IPR001753">
    <property type="entry name" value="Enoyl-CoA_hydra/iso"/>
</dbReference>
<dbReference type="AlphaFoldDB" id="A0A352IVA1"/>
<reference evidence="2 3" key="1">
    <citation type="journal article" date="2018" name="Nat. Biotechnol.">
        <title>A standardized bacterial taxonomy based on genome phylogeny substantially revises the tree of life.</title>
        <authorList>
            <person name="Parks D.H."/>
            <person name="Chuvochina M."/>
            <person name="Waite D.W."/>
            <person name="Rinke C."/>
            <person name="Skarshewski A."/>
            <person name="Chaumeil P.A."/>
            <person name="Hugenholtz P."/>
        </authorList>
    </citation>
    <scope>NUCLEOTIDE SEQUENCE [LARGE SCALE GENOMIC DNA]</scope>
    <source>
        <strain evidence="2">UBA9380</strain>
    </source>
</reference>
<dbReference type="InterPro" id="IPR050136">
    <property type="entry name" value="FA_oxidation_alpha_subunit"/>
</dbReference>
<sequence>MSAIRYELGSDQILTLTIDMPGQSANTMNAAFRDALSETAAKVKEDLDNIRGIIIASAKKTFFAGGDLKELHKVTREDAGTFEDMVNGLKSHMRFLETTGKPVVAAINGSALGGGLEIALACHYRVAINDDSIQLGLPEVTLGLLPGGGGTQRLPRMIGLEAAFPFLMEGKKVNPKAALKAGIINELADSADDMITKARAFIEANPKCQQPWDQKGFRFPGGAPHHPAMAQKL</sequence>
<dbReference type="InterPro" id="IPR018376">
    <property type="entry name" value="Enoyl-CoA_hyd/isom_CS"/>
</dbReference>
<dbReference type="EMBL" id="DNNA01000222">
    <property type="protein sequence ID" value="HBC35384.1"/>
    <property type="molecule type" value="Genomic_DNA"/>
</dbReference>
<comment type="similarity">
    <text evidence="1">Belongs to the enoyl-CoA hydratase/isomerase family.</text>
</comment>
<dbReference type="PROSITE" id="PS00166">
    <property type="entry name" value="ENOYL_COA_HYDRATASE"/>
    <property type="match status" value="1"/>
</dbReference>
<dbReference type="InterPro" id="IPR029045">
    <property type="entry name" value="ClpP/crotonase-like_dom_sf"/>
</dbReference>
<evidence type="ECO:0000256" key="1">
    <source>
        <dbReference type="RuleBase" id="RU003707"/>
    </source>
</evidence>
<proteinExistence type="inferred from homology"/>
<dbReference type="Gene3D" id="3.90.226.10">
    <property type="entry name" value="2-enoyl-CoA Hydratase, Chain A, domain 1"/>
    <property type="match status" value="1"/>
</dbReference>
<evidence type="ECO:0000313" key="3">
    <source>
        <dbReference type="Proteomes" id="UP000263489"/>
    </source>
</evidence>
<gene>
    <name evidence="2" type="ORF">DC045_13945</name>
</gene>
<dbReference type="GO" id="GO:0004300">
    <property type="term" value="F:enoyl-CoA hydratase activity"/>
    <property type="evidence" value="ECO:0007669"/>
    <property type="project" value="TreeGrafter"/>
</dbReference>
<feature type="non-terminal residue" evidence="2">
    <location>
        <position position="233"/>
    </location>
</feature>
<name>A0A352IVA1_9GAMM</name>
<accession>A0A352IVA1</accession>
<dbReference type="GO" id="GO:0016509">
    <property type="term" value="F:long-chain (3S)-3-hydroxyacyl-CoA dehydrogenase (NAD+) activity"/>
    <property type="evidence" value="ECO:0007669"/>
    <property type="project" value="TreeGrafter"/>
</dbReference>
<comment type="caution">
    <text evidence="2">The sequence shown here is derived from an EMBL/GenBank/DDBJ whole genome shotgun (WGS) entry which is preliminary data.</text>
</comment>
<evidence type="ECO:0000313" key="2">
    <source>
        <dbReference type="EMBL" id="HBC35384.1"/>
    </source>
</evidence>
<protein>
    <submittedName>
        <fullName evidence="2">3-hydroxyacyl-CoA dehydrogenase</fullName>
    </submittedName>
</protein>
<dbReference type="PANTHER" id="PTHR43612">
    <property type="entry name" value="TRIFUNCTIONAL ENZYME SUBUNIT ALPHA"/>
    <property type="match status" value="1"/>
</dbReference>
<dbReference type="SUPFAM" id="SSF52096">
    <property type="entry name" value="ClpP/crotonase"/>
    <property type="match status" value="1"/>
</dbReference>
<dbReference type="GO" id="GO:0006635">
    <property type="term" value="P:fatty acid beta-oxidation"/>
    <property type="evidence" value="ECO:0007669"/>
    <property type="project" value="TreeGrafter"/>
</dbReference>
<dbReference type="Proteomes" id="UP000263489">
    <property type="component" value="Unassembled WGS sequence"/>
</dbReference>
<dbReference type="CDD" id="cd06558">
    <property type="entry name" value="crotonase-like"/>
    <property type="match status" value="1"/>
</dbReference>
<dbReference type="PANTHER" id="PTHR43612:SF3">
    <property type="entry name" value="TRIFUNCTIONAL ENZYME SUBUNIT ALPHA, MITOCHONDRIAL"/>
    <property type="match status" value="1"/>
</dbReference>
<dbReference type="Pfam" id="PF00378">
    <property type="entry name" value="ECH_1"/>
    <property type="match status" value="1"/>
</dbReference>